<dbReference type="EMBL" id="MU001512">
    <property type="protein sequence ID" value="KAF2438535.1"/>
    <property type="molecule type" value="Genomic_DNA"/>
</dbReference>
<feature type="compositionally biased region" description="Low complexity" evidence="1">
    <location>
        <begin position="157"/>
        <end position="168"/>
    </location>
</feature>
<keyword evidence="3" id="KW-1185">Reference proteome</keyword>
<gene>
    <name evidence="2" type="ORF">P171DRAFT_436998</name>
</gene>
<comment type="caution">
    <text evidence="2">The sequence shown here is derived from an EMBL/GenBank/DDBJ whole genome shotgun (WGS) entry which is preliminary data.</text>
</comment>
<protein>
    <submittedName>
        <fullName evidence="2">Uncharacterized protein</fullName>
    </submittedName>
</protein>
<accession>A0A9P4P537</accession>
<name>A0A9P4P537_9PLEO</name>
<proteinExistence type="predicted"/>
<dbReference type="Proteomes" id="UP000799764">
    <property type="component" value="Unassembled WGS sequence"/>
</dbReference>
<feature type="region of interest" description="Disordered" evidence="1">
    <location>
        <begin position="123"/>
        <end position="168"/>
    </location>
</feature>
<dbReference type="AlphaFoldDB" id="A0A9P4P537"/>
<evidence type="ECO:0000256" key="1">
    <source>
        <dbReference type="SAM" id="MobiDB-lite"/>
    </source>
</evidence>
<feature type="compositionally biased region" description="Basic residues" evidence="1">
    <location>
        <begin position="142"/>
        <end position="156"/>
    </location>
</feature>
<evidence type="ECO:0000313" key="3">
    <source>
        <dbReference type="Proteomes" id="UP000799764"/>
    </source>
</evidence>
<reference evidence="2" key="1">
    <citation type="journal article" date="2020" name="Stud. Mycol.">
        <title>101 Dothideomycetes genomes: a test case for predicting lifestyles and emergence of pathogens.</title>
        <authorList>
            <person name="Haridas S."/>
            <person name="Albert R."/>
            <person name="Binder M."/>
            <person name="Bloem J."/>
            <person name="Labutti K."/>
            <person name="Salamov A."/>
            <person name="Andreopoulos B."/>
            <person name="Baker S."/>
            <person name="Barry K."/>
            <person name="Bills G."/>
            <person name="Bluhm B."/>
            <person name="Cannon C."/>
            <person name="Castanera R."/>
            <person name="Culley D."/>
            <person name="Daum C."/>
            <person name="Ezra D."/>
            <person name="Gonzalez J."/>
            <person name="Henrissat B."/>
            <person name="Kuo A."/>
            <person name="Liang C."/>
            <person name="Lipzen A."/>
            <person name="Lutzoni F."/>
            <person name="Magnuson J."/>
            <person name="Mondo S."/>
            <person name="Nolan M."/>
            <person name="Ohm R."/>
            <person name="Pangilinan J."/>
            <person name="Park H.-J."/>
            <person name="Ramirez L."/>
            <person name="Alfaro M."/>
            <person name="Sun H."/>
            <person name="Tritt A."/>
            <person name="Yoshinaga Y."/>
            <person name="Zwiers L.-H."/>
            <person name="Turgeon B."/>
            <person name="Goodwin S."/>
            <person name="Spatafora J."/>
            <person name="Crous P."/>
            <person name="Grigoriev I."/>
        </authorList>
    </citation>
    <scope>NUCLEOTIDE SEQUENCE</scope>
    <source>
        <strain evidence="2">CBS 690.94</strain>
    </source>
</reference>
<evidence type="ECO:0000313" key="2">
    <source>
        <dbReference type="EMBL" id="KAF2438535.1"/>
    </source>
</evidence>
<sequence>MAQLTITAPATAPILKRKASVDLSPPEAKKQVYTDAEMKAALSKIAGGLTASRWATTPAEPSSSAFKLARPKGLQPQLAQLVPAPTPSNTQAPPTTAQLQLPPKAAAVNPPPMLNTPSQQVAIKHEPGTSPTPPTPLANQSKNRKKLRPRSRKNKASKQQPPQQAIKPPVLKISHKIANAPPVPIPAHLSPTQLRLYRFPHGQRVGCLFQQVSDAGDDYLINLAFTLLHNSLPADRKQDWVDTGIYEAFMYFRPDLDFGNVEAHQTIFERGACWEIKDAAGNGVVVDVAGKRINEVGMEVVRELVARWNTDHALRSKWPWAMRACKYYYPELCVGCWA</sequence>
<organism evidence="2 3">
    <name type="scientific">Karstenula rhodostoma CBS 690.94</name>
    <dbReference type="NCBI Taxonomy" id="1392251"/>
    <lineage>
        <taxon>Eukaryota</taxon>
        <taxon>Fungi</taxon>
        <taxon>Dikarya</taxon>
        <taxon>Ascomycota</taxon>
        <taxon>Pezizomycotina</taxon>
        <taxon>Dothideomycetes</taxon>
        <taxon>Pleosporomycetidae</taxon>
        <taxon>Pleosporales</taxon>
        <taxon>Massarineae</taxon>
        <taxon>Didymosphaeriaceae</taxon>
        <taxon>Karstenula</taxon>
    </lineage>
</organism>